<organism evidence="13 14">
    <name type="scientific">Lacticaseibacillus manihotivorans DSM 13343 = JCM 12514</name>
    <dbReference type="NCBI Taxonomy" id="1423769"/>
    <lineage>
        <taxon>Bacteria</taxon>
        <taxon>Bacillati</taxon>
        <taxon>Bacillota</taxon>
        <taxon>Bacilli</taxon>
        <taxon>Lactobacillales</taxon>
        <taxon>Lactobacillaceae</taxon>
        <taxon>Lacticaseibacillus</taxon>
    </lineage>
</organism>
<comment type="similarity">
    <text evidence="2">Belongs to the ABC-4 integral membrane protein family. HrtB subfamily.</text>
</comment>
<dbReference type="PANTHER" id="PTHR43738:SF1">
    <property type="entry name" value="HEMIN TRANSPORT SYSTEM PERMEASE PROTEIN HRTB-RELATED"/>
    <property type="match status" value="1"/>
</dbReference>
<feature type="transmembrane region" description="Helical" evidence="11">
    <location>
        <begin position="235"/>
        <end position="255"/>
    </location>
</feature>
<comment type="function">
    <text evidence="10">Part of the ABC transporter complex hrt involved in hemin import. Responsible for the translocation of the substrate across the membrane.</text>
</comment>
<dbReference type="Pfam" id="PF02687">
    <property type="entry name" value="FtsX"/>
    <property type="match status" value="1"/>
</dbReference>
<keyword evidence="7 11" id="KW-0812">Transmembrane</keyword>
<name>A0A0R1QRP7_9LACO</name>
<proteinExistence type="inferred from homology"/>
<comment type="caution">
    <text evidence="13">The sequence shown here is derived from an EMBL/GenBank/DDBJ whole genome shotgun (WGS) entry which is preliminary data.</text>
</comment>
<feature type="transmembrane region" description="Helical" evidence="11">
    <location>
        <begin position="15"/>
        <end position="39"/>
    </location>
</feature>
<evidence type="ECO:0000313" key="14">
    <source>
        <dbReference type="Proteomes" id="UP000051790"/>
    </source>
</evidence>
<evidence type="ECO:0000313" key="13">
    <source>
        <dbReference type="EMBL" id="KRL43851.1"/>
    </source>
</evidence>
<gene>
    <name evidence="13" type="ORF">FD01_GL001545</name>
</gene>
<evidence type="ECO:0000256" key="9">
    <source>
        <dbReference type="ARBA" id="ARBA00023136"/>
    </source>
</evidence>
<keyword evidence="9 11" id="KW-0472">Membrane</keyword>
<evidence type="ECO:0000256" key="3">
    <source>
        <dbReference type="ARBA" id="ARBA00011131"/>
    </source>
</evidence>
<dbReference type="InterPro" id="IPR051125">
    <property type="entry name" value="ABC-4/HrtB_transporter"/>
</dbReference>
<dbReference type="Proteomes" id="UP000051790">
    <property type="component" value="Unassembled WGS sequence"/>
</dbReference>
<evidence type="ECO:0000256" key="11">
    <source>
        <dbReference type="SAM" id="Phobius"/>
    </source>
</evidence>
<comment type="subcellular location">
    <subcellularLocation>
        <location evidence="1">Cell membrane</location>
        <topology evidence="1">Multi-pass membrane protein</topology>
    </subcellularLocation>
</comment>
<protein>
    <recommendedName>
        <fullName evidence="4">Putative hemin transport system permease protein HrtB</fullName>
    </recommendedName>
</protein>
<dbReference type="AlphaFoldDB" id="A0A0R1QRP7"/>
<evidence type="ECO:0000259" key="12">
    <source>
        <dbReference type="Pfam" id="PF02687"/>
    </source>
</evidence>
<keyword evidence="8 11" id="KW-1133">Transmembrane helix</keyword>
<keyword evidence="6" id="KW-1003">Cell membrane</keyword>
<evidence type="ECO:0000256" key="1">
    <source>
        <dbReference type="ARBA" id="ARBA00004651"/>
    </source>
</evidence>
<reference evidence="13 14" key="1">
    <citation type="journal article" date="2015" name="Genome Announc.">
        <title>Expanding the biotechnology potential of lactobacilli through comparative genomics of 213 strains and associated genera.</title>
        <authorList>
            <person name="Sun Z."/>
            <person name="Harris H.M."/>
            <person name="McCann A."/>
            <person name="Guo C."/>
            <person name="Argimon S."/>
            <person name="Zhang W."/>
            <person name="Yang X."/>
            <person name="Jeffery I.B."/>
            <person name="Cooney J.C."/>
            <person name="Kagawa T.F."/>
            <person name="Liu W."/>
            <person name="Song Y."/>
            <person name="Salvetti E."/>
            <person name="Wrobel A."/>
            <person name="Rasinkangas P."/>
            <person name="Parkhill J."/>
            <person name="Rea M.C."/>
            <person name="O'Sullivan O."/>
            <person name="Ritari J."/>
            <person name="Douillard F.P."/>
            <person name="Paul Ross R."/>
            <person name="Yang R."/>
            <person name="Briner A.E."/>
            <person name="Felis G.E."/>
            <person name="de Vos W.M."/>
            <person name="Barrangou R."/>
            <person name="Klaenhammer T.R."/>
            <person name="Caufield P.W."/>
            <person name="Cui Y."/>
            <person name="Zhang H."/>
            <person name="O'Toole P.W."/>
        </authorList>
    </citation>
    <scope>NUCLEOTIDE SEQUENCE [LARGE SCALE GENOMIC DNA]</scope>
    <source>
        <strain evidence="13 14">DSM 13343</strain>
    </source>
</reference>
<dbReference type="PANTHER" id="PTHR43738">
    <property type="entry name" value="ABC TRANSPORTER, MEMBRANE PROTEIN"/>
    <property type="match status" value="1"/>
</dbReference>
<feature type="domain" description="ABC3 transporter permease C-terminal" evidence="12">
    <location>
        <begin position="235"/>
        <end position="346"/>
    </location>
</feature>
<accession>A0A0R1QRP7</accession>
<feature type="transmembrane region" description="Helical" evidence="11">
    <location>
        <begin position="284"/>
        <end position="306"/>
    </location>
</feature>
<evidence type="ECO:0000256" key="10">
    <source>
        <dbReference type="ARBA" id="ARBA00024973"/>
    </source>
</evidence>
<keyword evidence="5" id="KW-0813">Transport</keyword>
<feature type="transmembrane region" description="Helical" evidence="11">
    <location>
        <begin position="318"/>
        <end position="338"/>
    </location>
</feature>
<dbReference type="GO" id="GO:0005886">
    <property type="term" value="C:plasma membrane"/>
    <property type="evidence" value="ECO:0007669"/>
    <property type="project" value="UniProtKB-SubCell"/>
</dbReference>
<evidence type="ECO:0000256" key="2">
    <source>
        <dbReference type="ARBA" id="ARBA00008697"/>
    </source>
</evidence>
<evidence type="ECO:0000256" key="4">
    <source>
        <dbReference type="ARBA" id="ARBA00016962"/>
    </source>
</evidence>
<keyword evidence="14" id="KW-1185">Reference proteome</keyword>
<dbReference type="PATRIC" id="fig|1423769.4.peg.1655"/>
<dbReference type="InterPro" id="IPR003838">
    <property type="entry name" value="ABC3_permease_C"/>
</dbReference>
<comment type="subunit">
    <text evidence="3">The complex is composed of two ATP-binding proteins (HrtA), two transmembrane proteins (HrtB) and a solute-binding protein.</text>
</comment>
<evidence type="ECO:0000256" key="6">
    <source>
        <dbReference type="ARBA" id="ARBA00022475"/>
    </source>
</evidence>
<dbReference type="RefSeq" id="WP_056964174.1">
    <property type="nucleotide sequence ID" value="NZ_AZEU01000179.1"/>
</dbReference>
<dbReference type="EMBL" id="AZEU01000179">
    <property type="protein sequence ID" value="KRL43851.1"/>
    <property type="molecule type" value="Genomic_DNA"/>
</dbReference>
<sequence>MFLALKEMRKEKLRYSLIIAMIVLISYLIFILTSLALGLAQQNTDAINSWGMQSIIMNKDADISLSQSLIKKSQAPSTLPKSQAYIAQAPIVAKKSGHDQVSGTFIGLDNDQFVAKKITLTSGHLAKSRYQLVVDDAFKESGYKLGDTFKLNGNAHAYTIVGFTHNAKMSVAPVAYGRLSAWATLKNVPTTMIASAIVSTKTAPKAGNSALHTYDKDTFVQKLPGYSAQNMTFEMMIGFLLVISLIVIAVFLYILTMQKQQNYAVLRAQGIPGSVLVKSTLSQAFLMVISGLVIGVILTVVTAMAMPSAVPMAFDVPILGAVALALVVIAMLGAVIPVRSILKVDPVSVIGG</sequence>
<dbReference type="OrthoDB" id="384327at2"/>
<evidence type="ECO:0000256" key="8">
    <source>
        <dbReference type="ARBA" id="ARBA00022989"/>
    </source>
</evidence>
<evidence type="ECO:0000256" key="5">
    <source>
        <dbReference type="ARBA" id="ARBA00022448"/>
    </source>
</evidence>
<evidence type="ECO:0000256" key="7">
    <source>
        <dbReference type="ARBA" id="ARBA00022692"/>
    </source>
</evidence>